<evidence type="ECO:0000313" key="1">
    <source>
        <dbReference type="EMBL" id="GAH32638.1"/>
    </source>
</evidence>
<comment type="caution">
    <text evidence="1">The sequence shown here is derived from an EMBL/GenBank/DDBJ whole genome shotgun (WGS) entry which is preliminary data.</text>
</comment>
<gene>
    <name evidence="1" type="ORF">S03H2_25427</name>
</gene>
<proteinExistence type="predicted"/>
<name>X1GHZ2_9ZZZZ</name>
<accession>X1GHZ2</accession>
<reference evidence="1" key="1">
    <citation type="journal article" date="2014" name="Front. Microbiol.">
        <title>High frequency of phylogenetically diverse reductive dehalogenase-homologous genes in deep subseafloor sedimentary metagenomes.</title>
        <authorList>
            <person name="Kawai M."/>
            <person name="Futagami T."/>
            <person name="Toyoda A."/>
            <person name="Takaki Y."/>
            <person name="Nishi S."/>
            <person name="Hori S."/>
            <person name="Arai W."/>
            <person name="Tsubouchi T."/>
            <person name="Morono Y."/>
            <person name="Uchiyama I."/>
            <person name="Ito T."/>
            <person name="Fujiyama A."/>
            <person name="Inagaki F."/>
            <person name="Takami H."/>
        </authorList>
    </citation>
    <scope>NUCLEOTIDE SEQUENCE</scope>
    <source>
        <strain evidence="1">Expedition CK06-06</strain>
    </source>
</reference>
<dbReference type="EMBL" id="BARU01014391">
    <property type="protein sequence ID" value="GAH32638.1"/>
    <property type="molecule type" value="Genomic_DNA"/>
</dbReference>
<organism evidence="1">
    <name type="scientific">marine sediment metagenome</name>
    <dbReference type="NCBI Taxonomy" id="412755"/>
    <lineage>
        <taxon>unclassified sequences</taxon>
        <taxon>metagenomes</taxon>
        <taxon>ecological metagenomes</taxon>
    </lineage>
</organism>
<dbReference type="AlphaFoldDB" id="X1GHZ2"/>
<sequence>MKKWLKRIGIALAIVFALILALAWWLLATESGTRFAVERAKSALAGKLAIAQATGAL</sequence>
<feature type="non-terminal residue" evidence="1">
    <location>
        <position position="57"/>
    </location>
</feature>
<protein>
    <submittedName>
        <fullName evidence="1">Uncharacterized protein</fullName>
    </submittedName>
</protein>